<reference evidence="1" key="1">
    <citation type="submission" date="2014-11" db="EMBL/GenBank/DDBJ databases">
        <authorList>
            <person name="Amaro Gonzalez C."/>
        </authorList>
    </citation>
    <scope>NUCLEOTIDE SEQUENCE</scope>
</reference>
<reference evidence="1" key="2">
    <citation type="journal article" date="2015" name="Fish Shellfish Immunol.">
        <title>Early steps in the European eel (Anguilla anguilla)-Vibrio vulnificus interaction in the gills: Role of the RtxA13 toxin.</title>
        <authorList>
            <person name="Callol A."/>
            <person name="Pajuelo D."/>
            <person name="Ebbesson L."/>
            <person name="Teles M."/>
            <person name="MacKenzie S."/>
            <person name="Amaro C."/>
        </authorList>
    </citation>
    <scope>NUCLEOTIDE SEQUENCE</scope>
</reference>
<sequence>MSRDFMSAARQQFVAHTIHCSFVSVSVATESFVFTFDVHRGQYVFTQAKRKLTFRVKLQAKFQSYTCHL</sequence>
<organism evidence="1">
    <name type="scientific">Anguilla anguilla</name>
    <name type="common">European freshwater eel</name>
    <name type="synonym">Muraena anguilla</name>
    <dbReference type="NCBI Taxonomy" id="7936"/>
    <lineage>
        <taxon>Eukaryota</taxon>
        <taxon>Metazoa</taxon>
        <taxon>Chordata</taxon>
        <taxon>Craniata</taxon>
        <taxon>Vertebrata</taxon>
        <taxon>Euteleostomi</taxon>
        <taxon>Actinopterygii</taxon>
        <taxon>Neopterygii</taxon>
        <taxon>Teleostei</taxon>
        <taxon>Anguilliformes</taxon>
        <taxon>Anguillidae</taxon>
        <taxon>Anguilla</taxon>
    </lineage>
</organism>
<accession>A0A0E9QHG5</accession>
<dbReference type="EMBL" id="GBXM01092276">
    <property type="protein sequence ID" value="JAH16301.1"/>
    <property type="molecule type" value="Transcribed_RNA"/>
</dbReference>
<dbReference type="AlphaFoldDB" id="A0A0E9QHG5"/>
<protein>
    <submittedName>
        <fullName evidence="1">Uncharacterized protein</fullName>
    </submittedName>
</protein>
<name>A0A0E9QHG5_ANGAN</name>
<evidence type="ECO:0000313" key="1">
    <source>
        <dbReference type="EMBL" id="JAH16301.1"/>
    </source>
</evidence>
<proteinExistence type="predicted"/>